<name>A0AAP0EIW1_9MAGN</name>
<reference evidence="2 3" key="1">
    <citation type="submission" date="2024-01" db="EMBL/GenBank/DDBJ databases">
        <title>Genome assemblies of Stephania.</title>
        <authorList>
            <person name="Yang L."/>
        </authorList>
    </citation>
    <scope>NUCLEOTIDE SEQUENCE [LARGE SCALE GENOMIC DNA]</scope>
    <source>
        <strain evidence="2">JXDWG</strain>
        <tissue evidence="2">Leaf</tissue>
    </source>
</reference>
<dbReference type="EMBL" id="JBBNAG010000011">
    <property type="protein sequence ID" value="KAK9094311.1"/>
    <property type="molecule type" value="Genomic_DNA"/>
</dbReference>
<proteinExistence type="predicted"/>
<dbReference type="AlphaFoldDB" id="A0AAP0EIW1"/>
<feature type="region of interest" description="Disordered" evidence="1">
    <location>
        <begin position="127"/>
        <end position="152"/>
    </location>
</feature>
<sequence length="288" mass="32430">MALRRLLYLLHLPLHRPHHLAGSTRPWEPPLERLKCAMELPRSLLDNPLPSPPQEDLGRDEEARPILLDSPLLLSLSAAYDAKACVRYGALMHELRTLGVRLDFVTDEAWNRYRDYWASADLRARSEKASHNEKTENGGPGIGPSKHTGGTQSFRTYEDILALDKDEDDEVTPNDVFLHVHTKDHDGVTFIDSEISMSFHPIDEEQLYYDAAGVCPKGRVYRLGSLARKTRRYADPGASTSQEPMVRRSEFDAVVQRLAQFEDFVQSQLGMCMDFGANASRAPPPPPP</sequence>
<evidence type="ECO:0000313" key="3">
    <source>
        <dbReference type="Proteomes" id="UP001419268"/>
    </source>
</evidence>
<protein>
    <submittedName>
        <fullName evidence="2">Uncharacterized protein</fullName>
    </submittedName>
</protein>
<dbReference type="PROSITE" id="PS00018">
    <property type="entry name" value="EF_HAND_1"/>
    <property type="match status" value="1"/>
</dbReference>
<organism evidence="2 3">
    <name type="scientific">Stephania cephalantha</name>
    <dbReference type="NCBI Taxonomy" id="152367"/>
    <lineage>
        <taxon>Eukaryota</taxon>
        <taxon>Viridiplantae</taxon>
        <taxon>Streptophyta</taxon>
        <taxon>Embryophyta</taxon>
        <taxon>Tracheophyta</taxon>
        <taxon>Spermatophyta</taxon>
        <taxon>Magnoliopsida</taxon>
        <taxon>Ranunculales</taxon>
        <taxon>Menispermaceae</taxon>
        <taxon>Menispermoideae</taxon>
        <taxon>Cissampelideae</taxon>
        <taxon>Stephania</taxon>
    </lineage>
</organism>
<evidence type="ECO:0000256" key="1">
    <source>
        <dbReference type="SAM" id="MobiDB-lite"/>
    </source>
</evidence>
<gene>
    <name evidence="2" type="ORF">Scep_025780</name>
</gene>
<dbReference type="Proteomes" id="UP001419268">
    <property type="component" value="Unassembled WGS sequence"/>
</dbReference>
<feature type="compositionally biased region" description="Basic and acidic residues" evidence="1">
    <location>
        <begin position="127"/>
        <end position="136"/>
    </location>
</feature>
<comment type="caution">
    <text evidence="2">The sequence shown here is derived from an EMBL/GenBank/DDBJ whole genome shotgun (WGS) entry which is preliminary data.</text>
</comment>
<dbReference type="Pfam" id="PF03004">
    <property type="entry name" value="Transposase_24"/>
    <property type="match status" value="1"/>
</dbReference>
<dbReference type="InterPro" id="IPR018247">
    <property type="entry name" value="EF_Hand_1_Ca_BS"/>
</dbReference>
<dbReference type="InterPro" id="IPR004252">
    <property type="entry name" value="Probable_transposase_24"/>
</dbReference>
<keyword evidence="3" id="KW-1185">Reference proteome</keyword>
<accession>A0AAP0EIW1</accession>
<evidence type="ECO:0000313" key="2">
    <source>
        <dbReference type="EMBL" id="KAK9094311.1"/>
    </source>
</evidence>